<dbReference type="RefSeq" id="WP_379726276.1">
    <property type="nucleotide sequence ID" value="NZ_JBHRYJ010000002.1"/>
</dbReference>
<proteinExistence type="predicted"/>
<keyword evidence="2" id="KW-1185">Reference proteome</keyword>
<name>A0ABV7VGK2_9PROT</name>
<comment type="caution">
    <text evidence="1">The sequence shown here is derived from an EMBL/GenBank/DDBJ whole genome shotgun (WGS) entry which is preliminary data.</text>
</comment>
<organism evidence="1 2">
    <name type="scientific">Ferrovibrio xuzhouensis</name>
    <dbReference type="NCBI Taxonomy" id="1576914"/>
    <lineage>
        <taxon>Bacteria</taxon>
        <taxon>Pseudomonadati</taxon>
        <taxon>Pseudomonadota</taxon>
        <taxon>Alphaproteobacteria</taxon>
        <taxon>Rhodospirillales</taxon>
        <taxon>Rhodospirillaceae</taxon>
        <taxon>Ferrovibrio</taxon>
    </lineage>
</organism>
<dbReference type="EMBL" id="JBHRYJ010000002">
    <property type="protein sequence ID" value="MFC3676172.1"/>
    <property type="molecule type" value="Genomic_DNA"/>
</dbReference>
<reference evidence="2" key="1">
    <citation type="journal article" date="2019" name="Int. J. Syst. Evol. Microbiol.">
        <title>The Global Catalogue of Microorganisms (GCM) 10K type strain sequencing project: providing services to taxonomists for standard genome sequencing and annotation.</title>
        <authorList>
            <consortium name="The Broad Institute Genomics Platform"/>
            <consortium name="The Broad Institute Genome Sequencing Center for Infectious Disease"/>
            <person name="Wu L."/>
            <person name="Ma J."/>
        </authorList>
    </citation>
    <scope>NUCLEOTIDE SEQUENCE [LARGE SCALE GENOMIC DNA]</scope>
    <source>
        <strain evidence="2">KCTC 42182</strain>
    </source>
</reference>
<dbReference type="Proteomes" id="UP001595711">
    <property type="component" value="Unassembled WGS sequence"/>
</dbReference>
<gene>
    <name evidence="1" type="ORF">ACFOOQ_11500</name>
</gene>
<evidence type="ECO:0000313" key="2">
    <source>
        <dbReference type="Proteomes" id="UP001595711"/>
    </source>
</evidence>
<dbReference type="Pfam" id="PF10984">
    <property type="entry name" value="DUF2794"/>
    <property type="match status" value="1"/>
</dbReference>
<accession>A0ABV7VGK2</accession>
<protein>
    <submittedName>
        <fullName evidence="1">DUF2794 domain-containing protein</fullName>
    </submittedName>
</protein>
<evidence type="ECO:0000313" key="1">
    <source>
        <dbReference type="EMBL" id="MFC3676172.1"/>
    </source>
</evidence>
<sequence length="134" mass="15047">MSEVIALHQFRRPAARDEIPPPAGAGRATTGKPAAELPVFFDRREFRAILNLYARMVGMGEWRDYAIGHDRDSCSFAVFRRSADGALYRIVKTPKLARKQGAFAIIGQGGRILRRGRDLAVMLRFFEPKRDAAD</sequence>
<dbReference type="InterPro" id="IPR021252">
    <property type="entry name" value="DUF2794"/>
</dbReference>